<dbReference type="PROSITE" id="PS50109">
    <property type="entry name" value="HIS_KIN"/>
    <property type="match status" value="1"/>
</dbReference>
<keyword evidence="7" id="KW-0067">ATP-binding</keyword>
<sequence length="299" mass="32232">MPARDWRWVASNGSLQTVSMTLSAAEIAGTDQMGFLCVARDVTEQRASQELLVAALEKERTAVERLRAVDTAKNEFVSTVSHELRTPVTSIVGYTEMLMDGSIVEPDPDQVRLLETIARNAQRLIVLCNDLLTLSGLDSGNINWQAEAVDLTAGMSVVEDSVAPLISGRDLALTLDAPDTPVLVTGDRTQLERVMINLVSNAVKFTEDGGVIRVRLEVDGDEAVFSVTDTGIGIPIEEQGNLFQKFFRTSTAQRQAIQGTGLGLSIVASIVSAHGGQIKVRSAHLEGSTFTVRLPLRAT</sequence>
<feature type="domain" description="Histidine kinase" evidence="9">
    <location>
        <begin position="79"/>
        <end position="298"/>
    </location>
</feature>
<keyword evidence="6" id="KW-0418">Kinase</keyword>
<dbReference type="Pfam" id="PF00512">
    <property type="entry name" value="HisKA"/>
    <property type="match status" value="1"/>
</dbReference>
<dbReference type="Pfam" id="PF02518">
    <property type="entry name" value="HATPase_c"/>
    <property type="match status" value="1"/>
</dbReference>
<dbReference type="SMART" id="SM00387">
    <property type="entry name" value="HATPase_c"/>
    <property type="match status" value="1"/>
</dbReference>
<keyword evidence="4" id="KW-0808">Transferase</keyword>
<dbReference type="SMART" id="SM00388">
    <property type="entry name" value="HisKA"/>
    <property type="match status" value="1"/>
</dbReference>
<dbReference type="GO" id="GO:0000155">
    <property type="term" value="F:phosphorelay sensor kinase activity"/>
    <property type="evidence" value="ECO:0007669"/>
    <property type="project" value="InterPro"/>
</dbReference>
<proteinExistence type="predicted"/>
<evidence type="ECO:0000256" key="6">
    <source>
        <dbReference type="ARBA" id="ARBA00022777"/>
    </source>
</evidence>
<reference evidence="10" key="1">
    <citation type="submission" date="2020-05" db="EMBL/GenBank/DDBJ databases">
        <authorList>
            <person name="Chiriac C."/>
            <person name="Salcher M."/>
            <person name="Ghai R."/>
            <person name="Kavagutti S V."/>
        </authorList>
    </citation>
    <scope>NUCLEOTIDE SEQUENCE</scope>
</reference>
<evidence type="ECO:0000256" key="1">
    <source>
        <dbReference type="ARBA" id="ARBA00000085"/>
    </source>
</evidence>
<name>A0A6J6QMF7_9ZZZZ</name>
<dbReference type="CDD" id="cd00082">
    <property type="entry name" value="HisKA"/>
    <property type="match status" value="1"/>
</dbReference>
<dbReference type="PANTHER" id="PTHR43711">
    <property type="entry name" value="TWO-COMPONENT HISTIDINE KINASE"/>
    <property type="match status" value="1"/>
</dbReference>
<protein>
    <recommendedName>
        <fullName evidence="2">histidine kinase</fullName>
        <ecNumber evidence="2">2.7.13.3</ecNumber>
    </recommendedName>
</protein>
<dbReference type="InterPro" id="IPR003661">
    <property type="entry name" value="HisK_dim/P_dom"/>
</dbReference>
<dbReference type="InterPro" id="IPR003594">
    <property type="entry name" value="HATPase_dom"/>
</dbReference>
<evidence type="ECO:0000256" key="7">
    <source>
        <dbReference type="ARBA" id="ARBA00022840"/>
    </source>
</evidence>
<dbReference type="PANTHER" id="PTHR43711:SF1">
    <property type="entry name" value="HISTIDINE KINASE 1"/>
    <property type="match status" value="1"/>
</dbReference>
<dbReference type="SUPFAM" id="SSF47384">
    <property type="entry name" value="Homodimeric domain of signal transducing histidine kinase"/>
    <property type="match status" value="1"/>
</dbReference>
<evidence type="ECO:0000313" key="10">
    <source>
        <dbReference type="EMBL" id="CAB4712029.1"/>
    </source>
</evidence>
<gene>
    <name evidence="10" type="ORF">UFOPK2579_01501</name>
</gene>
<dbReference type="GO" id="GO:0005524">
    <property type="term" value="F:ATP binding"/>
    <property type="evidence" value="ECO:0007669"/>
    <property type="project" value="UniProtKB-KW"/>
</dbReference>
<accession>A0A6J6QMF7</accession>
<dbReference type="EMBL" id="CAEZXR010000175">
    <property type="protein sequence ID" value="CAB4712029.1"/>
    <property type="molecule type" value="Genomic_DNA"/>
</dbReference>
<keyword evidence="3" id="KW-0597">Phosphoprotein</keyword>
<comment type="catalytic activity">
    <reaction evidence="1">
        <text>ATP + protein L-histidine = ADP + protein N-phospho-L-histidine.</text>
        <dbReference type="EC" id="2.7.13.3"/>
    </reaction>
</comment>
<evidence type="ECO:0000256" key="2">
    <source>
        <dbReference type="ARBA" id="ARBA00012438"/>
    </source>
</evidence>
<dbReference type="FunFam" id="3.30.565.10:FF:000037">
    <property type="entry name" value="Hybrid sensor histidine kinase/response regulator"/>
    <property type="match status" value="1"/>
</dbReference>
<evidence type="ECO:0000259" key="9">
    <source>
        <dbReference type="PROSITE" id="PS50109"/>
    </source>
</evidence>
<dbReference type="Gene3D" id="3.30.565.10">
    <property type="entry name" value="Histidine kinase-like ATPase, C-terminal domain"/>
    <property type="match status" value="1"/>
</dbReference>
<keyword evidence="5" id="KW-0547">Nucleotide-binding</keyword>
<evidence type="ECO:0000256" key="3">
    <source>
        <dbReference type="ARBA" id="ARBA00022553"/>
    </source>
</evidence>
<dbReference type="InterPro" id="IPR036890">
    <property type="entry name" value="HATPase_C_sf"/>
</dbReference>
<dbReference type="SUPFAM" id="SSF55874">
    <property type="entry name" value="ATPase domain of HSP90 chaperone/DNA topoisomerase II/histidine kinase"/>
    <property type="match status" value="1"/>
</dbReference>
<dbReference type="FunFam" id="1.10.287.130:FF:000001">
    <property type="entry name" value="Two-component sensor histidine kinase"/>
    <property type="match status" value="1"/>
</dbReference>
<evidence type="ECO:0000256" key="5">
    <source>
        <dbReference type="ARBA" id="ARBA00022741"/>
    </source>
</evidence>
<dbReference type="EC" id="2.7.13.3" evidence="2"/>
<evidence type="ECO:0000256" key="8">
    <source>
        <dbReference type="ARBA" id="ARBA00023012"/>
    </source>
</evidence>
<evidence type="ECO:0000256" key="4">
    <source>
        <dbReference type="ARBA" id="ARBA00022679"/>
    </source>
</evidence>
<organism evidence="10">
    <name type="scientific">freshwater metagenome</name>
    <dbReference type="NCBI Taxonomy" id="449393"/>
    <lineage>
        <taxon>unclassified sequences</taxon>
        <taxon>metagenomes</taxon>
        <taxon>ecological metagenomes</taxon>
    </lineage>
</organism>
<dbReference type="PRINTS" id="PR00344">
    <property type="entry name" value="BCTRLSENSOR"/>
</dbReference>
<dbReference type="InterPro" id="IPR050736">
    <property type="entry name" value="Sensor_HK_Regulatory"/>
</dbReference>
<dbReference type="InterPro" id="IPR036097">
    <property type="entry name" value="HisK_dim/P_sf"/>
</dbReference>
<dbReference type="AlphaFoldDB" id="A0A6J6QMF7"/>
<keyword evidence="8" id="KW-0902">Two-component regulatory system</keyword>
<dbReference type="Gene3D" id="1.10.287.130">
    <property type="match status" value="1"/>
</dbReference>
<dbReference type="InterPro" id="IPR004358">
    <property type="entry name" value="Sig_transdc_His_kin-like_C"/>
</dbReference>
<dbReference type="InterPro" id="IPR005467">
    <property type="entry name" value="His_kinase_dom"/>
</dbReference>